<organism evidence="1">
    <name type="scientific">hydrothermal vent metagenome</name>
    <dbReference type="NCBI Taxonomy" id="652676"/>
    <lineage>
        <taxon>unclassified sequences</taxon>
        <taxon>metagenomes</taxon>
        <taxon>ecological metagenomes</taxon>
    </lineage>
</organism>
<dbReference type="EMBL" id="UOFR01000055">
    <property type="protein sequence ID" value="VAW97808.1"/>
    <property type="molecule type" value="Genomic_DNA"/>
</dbReference>
<accession>A0A3B0ZWB7</accession>
<dbReference type="AlphaFoldDB" id="A0A3B0ZWB7"/>
<evidence type="ECO:0000313" key="1">
    <source>
        <dbReference type="EMBL" id="VAW97808.1"/>
    </source>
</evidence>
<name>A0A3B0ZWB7_9ZZZZ</name>
<sequence length="383" mass="41558">MYKTMVVQGLLVMSLVGQLPNSAMAILASGSVTNLSGSNNVSRTNPGTVTLRWSMLSVGLGGSRISSQSGRFTNGGSLVLGVNNKIISKVIVVDNRTITETINETVRIPRSILYAANRQGLTQITYVRGFTDCPATSCNYLTPEPSITFNLTGTSGSVFGVSSYKLRFENGKVNNVITQGDKIKAIAYVNVSRTGTIRAVWEIATPSSTGGSPVYRALRTVQRQVTGFATNSLESPILPGNGTGIYLVRLRFLEPLLSGEIPTLQYVVNTARRSLIRSMTLLAPGNGTILSDQTVFKWQAARDVSAYKIEFIEPPTSNDRQVNLKGYKPVAGVLVKREDLQTTIGDAVAENLQSGRVYWWHVVGLEESGRVISQSAWRSIQMK</sequence>
<reference evidence="1" key="1">
    <citation type="submission" date="2018-06" db="EMBL/GenBank/DDBJ databases">
        <authorList>
            <person name="Zhirakovskaya E."/>
        </authorList>
    </citation>
    <scope>NUCLEOTIDE SEQUENCE</scope>
</reference>
<proteinExistence type="predicted"/>
<gene>
    <name evidence="1" type="ORF">MNBD_GAMMA21-2900</name>
</gene>
<protein>
    <submittedName>
        <fullName evidence="1">Uncharacterized protein</fullName>
    </submittedName>
</protein>